<evidence type="ECO:0000313" key="2">
    <source>
        <dbReference type="EMBL" id="CEM17875.1"/>
    </source>
</evidence>
<proteinExistence type="predicted"/>
<gene>
    <name evidence="2" type="ORF">Cvel_18616</name>
</gene>
<sequence>MNRSGTSSNALISNEAPPSRAFDRVLGGSSAINSIVQTTSTALHCDGINGADMTDCDRSLILEMPCFIHTYAYGITAGTGATSYMERAPGKAEMFSSSDGSTWTSFGEFDNLNKWSEGETKVMTMTDSTLGPFNYFKLTVKRRAGSETQSMTLSDIVLYATVSAGSTVIALPLSDIAAASAWLNNSSVLYEDYNTFYTDYAGSEASCQGRYHTMSEAGWTGINTPAAAFDKVIGSTPGTYFTSLESANKNSAVSCDQANDPQSNTLGSNLQRVNTSQTGNTADTATFTYTCDPGYALDSAAAVTFSCTGDSASTSALRVCTTALMTELPILTLTAVSPVPATRDTKETASLSAPVSYVKALGTAALETLDAKLAACIALAPTAEKEAIAVDSAKSSVVTVSTLLVRF</sequence>
<feature type="region of interest" description="Disordered" evidence="1">
    <location>
        <begin position="256"/>
        <end position="277"/>
    </location>
</feature>
<dbReference type="VEuPathDB" id="CryptoDB:Cvel_18616"/>
<protein>
    <submittedName>
        <fullName evidence="2">Uncharacterized protein</fullName>
    </submittedName>
</protein>
<dbReference type="EMBL" id="CDMZ01000611">
    <property type="protein sequence ID" value="CEM17875.1"/>
    <property type="molecule type" value="Genomic_DNA"/>
</dbReference>
<name>A0A0G4FT61_9ALVE</name>
<accession>A0A0G4FT61</accession>
<evidence type="ECO:0000256" key="1">
    <source>
        <dbReference type="SAM" id="MobiDB-lite"/>
    </source>
</evidence>
<reference evidence="2" key="1">
    <citation type="submission" date="2014-11" db="EMBL/GenBank/DDBJ databases">
        <authorList>
            <person name="Otto D Thomas"/>
            <person name="Naeem Raeece"/>
        </authorList>
    </citation>
    <scope>NUCLEOTIDE SEQUENCE</scope>
</reference>
<organism evidence="2">
    <name type="scientific">Chromera velia CCMP2878</name>
    <dbReference type="NCBI Taxonomy" id="1169474"/>
    <lineage>
        <taxon>Eukaryota</taxon>
        <taxon>Sar</taxon>
        <taxon>Alveolata</taxon>
        <taxon>Colpodellida</taxon>
        <taxon>Chromeraceae</taxon>
        <taxon>Chromera</taxon>
    </lineage>
</organism>
<dbReference type="PhylomeDB" id="A0A0G4FT61"/>
<dbReference type="AlphaFoldDB" id="A0A0G4FT61"/>